<evidence type="ECO:0000256" key="2">
    <source>
        <dbReference type="ARBA" id="ARBA00008722"/>
    </source>
</evidence>
<dbReference type="InterPro" id="IPR001742">
    <property type="entry name" value="Capsid_VP2_Orbivir"/>
</dbReference>
<accession>A0A2H4KNP0</accession>
<dbReference type="Proteomes" id="UP000246704">
    <property type="component" value="Genome"/>
</dbReference>
<dbReference type="GO" id="GO:0039625">
    <property type="term" value="C:viral inner capsid"/>
    <property type="evidence" value="ECO:0007669"/>
    <property type="project" value="UniProtKB-KW"/>
</dbReference>
<dbReference type="Pfam" id="PF00898">
    <property type="entry name" value="Orbi_VP2"/>
    <property type="match status" value="1"/>
</dbReference>
<evidence type="ECO:0000256" key="6">
    <source>
        <dbReference type="ARBA" id="ARBA00022996"/>
    </source>
</evidence>
<evidence type="ECO:0000256" key="1">
    <source>
        <dbReference type="ARBA" id="ARBA00004328"/>
    </source>
</evidence>
<protein>
    <recommendedName>
        <fullName evidence="3">Outer capsid protein VP2</fullName>
    </recommendedName>
</protein>
<proteinExistence type="inferred from homology"/>
<evidence type="ECO:0000256" key="4">
    <source>
        <dbReference type="ARBA" id="ARBA00022561"/>
    </source>
</evidence>
<sequence length="956" mass="111739">MEEFVIPIFSERNMPYSLISYYPLAIQTDKLIPDDDEVHDVTKIPESNMIDISSLGVIEALEYKPSRNDGIVVPRLLDITLRAYDSRKALKETYGEEFVTDAEWMRWAINDRMDIQPLKIEIDQSQAINHQLFNCNVKVRHGNVDTVYYDYHPLECRKTKCNHSNIELMRSLTMIEAFHILQGAAYALKANFELEVIEERESSMRPYTMDDSLVVRNHGARRVNSGEELYRKFIKNLVRVNVHGRCQDEIQQEVTQLRGIMERWKSASYDGQEIRAMELCRILSTIGRKATDTYGEPINEEGITQRFQYEIDEKFSRAYRENKNVLNTSRPANDIKKFYALIMIAATDTQMGRIWRTNPYPCLRGALIAAECALGDVYYALRRIFNWSVRQTYGGDERSLERNQYLYGRVNLFDERLPRGRDIFFWQYELVQPAETSNDNGYICTAVEKEGELLCKIDETEYKKMFDEMNVRGWLQEQFKLFKLLTTPNLLTIDFEKDIYLNENSELVVPRYLDKWINAPIFNARLRITTGQIDKEKTDDPWNCRIEDGTMRASTESLGYVLGRFYDLRLQFVEDVLNKRQQSSSIYAHFAKQEDFPTLTHYVKGEEVCPHAGGTFYTFRRIALEVISCYERLDPELHEGEEHRSYVHPVVNYSHRQRVMDMEDVSQLICYIIDYIFERRDQLRKVNEARRIVYLIQNMTGKNRLMTLGQAFPNFLKKFEKLRDVRRIGDLNVINFMPLLLLVRAGAKYRHRQWAVPMVLYDDIIRLIPVEVGAHANRFGFKSFFNYILFHPGDAQKRQDANESQKRAGSVCYDYYINTTISQCDVDVAVHMTKLDTLKVHLSALCAGISDAIVYTLPVTHPEKCIVLIIIGDDKLDPYVRSEIVTGRYYYSRRHIRGVVSICLNQRGEFKVYTSGIVKHRICKKSILKYKCDVILVRTPGYVFGNDELMTKLLNV</sequence>
<keyword evidence="4" id="KW-0167">Capsid protein</keyword>
<name>A0A2H4KNP0_BTV</name>
<keyword evidence="6" id="KW-1153">Inner capsid protein</keyword>
<evidence type="ECO:0000313" key="7">
    <source>
        <dbReference type="EMBL" id="ASW41947.1"/>
    </source>
</evidence>
<comment type="subcellular location">
    <subcellularLocation>
        <location evidence="1">Virion</location>
    </subcellularLocation>
</comment>
<evidence type="ECO:0000256" key="5">
    <source>
        <dbReference type="ARBA" id="ARBA00022844"/>
    </source>
</evidence>
<reference evidence="7" key="1">
    <citation type="submission" date="2016-08" db="EMBL/GenBank/DDBJ databases">
        <title>Genome Characterization of a Novel Serotype of Bluetongue Virus from Xinjiang, China.</title>
        <authorList>
            <person name="Yang H."/>
            <person name="Li H."/>
            <person name="Li Z."/>
            <person name="Zhong Q."/>
            <person name="Gu W."/>
            <person name="Zhang L."/>
        </authorList>
    </citation>
    <scope>NUCLEOTIDE SEQUENCE [LARGE SCALE GENOMIC DNA]</scope>
    <source>
        <strain evidence="7">V196/XJ/2014</strain>
    </source>
</reference>
<organism evidence="7">
    <name type="scientific">Bluetongue virus</name>
    <name type="common">BTV</name>
    <dbReference type="NCBI Taxonomy" id="40051"/>
    <lineage>
        <taxon>Viruses</taxon>
        <taxon>Riboviria</taxon>
        <taxon>Orthornavirae</taxon>
        <taxon>Duplornaviricota</taxon>
        <taxon>Resentoviricetes</taxon>
        <taxon>Reovirales</taxon>
        <taxon>Sedoreoviridae</taxon>
        <taxon>Orbivirus</taxon>
        <taxon>Orbivirus caerulinguae</taxon>
    </lineage>
</organism>
<dbReference type="EMBL" id="KX695171">
    <property type="protein sequence ID" value="ASW41947.1"/>
    <property type="molecule type" value="Genomic_RNA"/>
</dbReference>
<comment type="similarity">
    <text evidence="2">Belongs to the orbivirus VP2 family.</text>
</comment>
<dbReference type="GO" id="GO:0005198">
    <property type="term" value="F:structural molecule activity"/>
    <property type="evidence" value="ECO:0007669"/>
    <property type="project" value="InterPro"/>
</dbReference>
<keyword evidence="5" id="KW-0946">Virion</keyword>
<evidence type="ECO:0000256" key="3">
    <source>
        <dbReference type="ARBA" id="ARBA00015347"/>
    </source>
</evidence>